<reference evidence="1" key="1">
    <citation type="submission" date="2021-06" db="EMBL/GenBank/DDBJ databases">
        <authorList>
            <person name="Kallberg Y."/>
            <person name="Tangrot J."/>
            <person name="Rosling A."/>
        </authorList>
    </citation>
    <scope>NUCLEOTIDE SEQUENCE</scope>
    <source>
        <strain evidence="1">MA453B</strain>
    </source>
</reference>
<dbReference type="Proteomes" id="UP000789405">
    <property type="component" value="Unassembled WGS sequence"/>
</dbReference>
<gene>
    <name evidence="1" type="ORF">DERYTH_LOCUS4883</name>
</gene>
<dbReference type="EMBL" id="CAJVPY010001942">
    <property type="protein sequence ID" value="CAG8542730.1"/>
    <property type="molecule type" value="Genomic_DNA"/>
</dbReference>
<name>A0A9N9FKI9_9GLOM</name>
<proteinExistence type="predicted"/>
<dbReference type="AlphaFoldDB" id="A0A9N9FKI9"/>
<sequence length="56" mass="6307">MGNLGKEANESLVKFSIPNILESSNFKMDLKAIYASRQLDFLPPRNVTDSNGWFTT</sequence>
<evidence type="ECO:0000313" key="2">
    <source>
        <dbReference type="Proteomes" id="UP000789405"/>
    </source>
</evidence>
<protein>
    <submittedName>
        <fullName evidence="1">3616_t:CDS:1</fullName>
    </submittedName>
</protein>
<comment type="caution">
    <text evidence="1">The sequence shown here is derived from an EMBL/GenBank/DDBJ whole genome shotgun (WGS) entry which is preliminary data.</text>
</comment>
<accession>A0A9N9FKI9</accession>
<keyword evidence="2" id="KW-1185">Reference proteome</keyword>
<organism evidence="1 2">
    <name type="scientific">Dentiscutata erythropus</name>
    <dbReference type="NCBI Taxonomy" id="1348616"/>
    <lineage>
        <taxon>Eukaryota</taxon>
        <taxon>Fungi</taxon>
        <taxon>Fungi incertae sedis</taxon>
        <taxon>Mucoromycota</taxon>
        <taxon>Glomeromycotina</taxon>
        <taxon>Glomeromycetes</taxon>
        <taxon>Diversisporales</taxon>
        <taxon>Gigasporaceae</taxon>
        <taxon>Dentiscutata</taxon>
    </lineage>
</organism>
<evidence type="ECO:0000313" key="1">
    <source>
        <dbReference type="EMBL" id="CAG8542730.1"/>
    </source>
</evidence>